<reference evidence="1 2" key="1">
    <citation type="submission" date="2020-09" db="EMBL/GenBank/DDBJ databases">
        <title>De no assembly of potato wild relative species, Solanum commersonii.</title>
        <authorList>
            <person name="Cho K."/>
        </authorList>
    </citation>
    <scope>NUCLEOTIDE SEQUENCE [LARGE SCALE GENOMIC DNA]</scope>
    <source>
        <strain evidence="1">LZ3.2</strain>
        <tissue evidence="1">Leaf</tissue>
    </source>
</reference>
<proteinExistence type="predicted"/>
<accession>A0A9J5ZS69</accession>
<protein>
    <submittedName>
        <fullName evidence="1">Uncharacterized protein</fullName>
    </submittedName>
</protein>
<dbReference type="EMBL" id="JACXVP010000003">
    <property type="protein sequence ID" value="KAG5615062.1"/>
    <property type="molecule type" value="Genomic_DNA"/>
</dbReference>
<evidence type="ECO:0000313" key="2">
    <source>
        <dbReference type="Proteomes" id="UP000824120"/>
    </source>
</evidence>
<name>A0A9J5ZS69_SOLCO</name>
<gene>
    <name evidence="1" type="ORF">H5410_014886</name>
</gene>
<comment type="caution">
    <text evidence="1">The sequence shown here is derived from an EMBL/GenBank/DDBJ whole genome shotgun (WGS) entry which is preliminary data.</text>
</comment>
<sequence length="124" mass="14373">MISNKGVNMLMETNHNPNNTFVPKMIKWDDVLIKDDWHFDSITEPEIEKENSNIDQIPICSQVSSSRRMSFSRPSFSITKEEDEISLEDIDKKLKWVYCSETIFKVELNFRNSKPIKSASPTAS</sequence>
<dbReference type="AlphaFoldDB" id="A0A9J5ZS69"/>
<dbReference type="Proteomes" id="UP000824120">
    <property type="component" value="Chromosome 3"/>
</dbReference>
<organism evidence="1 2">
    <name type="scientific">Solanum commersonii</name>
    <name type="common">Commerson's wild potato</name>
    <name type="synonym">Commerson's nightshade</name>
    <dbReference type="NCBI Taxonomy" id="4109"/>
    <lineage>
        <taxon>Eukaryota</taxon>
        <taxon>Viridiplantae</taxon>
        <taxon>Streptophyta</taxon>
        <taxon>Embryophyta</taxon>
        <taxon>Tracheophyta</taxon>
        <taxon>Spermatophyta</taxon>
        <taxon>Magnoliopsida</taxon>
        <taxon>eudicotyledons</taxon>
        <taxon>Gunneridae</taxon>
        <taxon>Pentapetalae</taxon>
        <taxon>asterids</taxon>
        <taxon>lamiids</taxon>
        <taxon>Solanales</taxon>
        <taxon>Solanaceae</taxon>
        <taxon>Solanoideae</taxon>
        <taxon>Solaneae</taxon>
        <taxon>Solanum</taxon>
    </lineage>
</organism>
<keyword evidence="2" id="KW-1185">Reference proteome</keyword>
<evidence type="ECO:0000313" key="1">
    <source>
        <dbReference type="EMBL" id="KAG5615062.1"/>
    </source>
</evidence>